<evidence type="ECO:0000313" key="4">
    <source>
        <dbReference type="Proteomes" id="UP000815325"/>
    </source>
</evidence>
<evidence type="ECO:0000256" key="1">
    <source>
        <dbReference type="ARBA" id="ARBA00004430"/>
    </source>
</evidence>
<comment type="caution">
    <text evidence="3">The sequence shown here is derived from an EMBL/GenBank/DDBJ whole genome shotgun (WGS) entry which is preliminary data.</text>
</comment>
<proteinExistence type="predicted"/>
<feature type="compositionally biased region" description="Acidic residues" evidence="2">
    <location>
        <begin position="485"/>
        <end position="496"/>
    </location>
</feature>
<organism evidence="3 4">
    <name type="scientific">Dunaliella salina</name>
    <name type="common">Green alga</name>
    <name type="synonym">Protococcus salinus</name>
    <dbReference type="NCBI Taxonomy" id="3046"/>
    <lineage>
        <taxon>Eukaryota</taxon>
        <taxon>Viridiplantae</taxon>
        <taxon>Chlorophyta</taxon>
        <taxon>core chlorophytes</taxon>
        <taxon>Chlorophyceae</taxon>
        <taxon>CS clade</taxon>
        <taxon>Chlamydomonadales</taxon>
        <taxon>Dunaliellaceae</taxon>
        <taxon>Dunaliella</taxon>
    </lineage>
</organism>
<feature type="compositionally biased region" description="Acidic residues" evidence="2">
    <location>
        <begin position="833"/>
        <end position="853"/>
    </location>
</feature>
<dbReference type="InterPro" id="IPR032675">
    <property type="entry name" value="LRR_dom_sf"/>
</dbReference>
<feature type="region of interest" description="Disordered" evidence="2">
    <location>
        <begin position="833"/>
        <end position="878"/>
    </location>
</feature>
<feature type="compositionally biased region" description="Low complexity" evidence="2">
    <location>
        <begin position="362"/>
        <end position="378"/>
    </location>
</feature>
<dbReference type="Gene3D" id="3.80.10.10">
    <property type="entry name" value="Ribonuclease Inhibitor"/>
    <property type="match status" value="1"/>
</dbReference>
<protein>
    <submittedName>
        <fullName evidence="3">Uncharacterized protein</fullName>
    </submittedName>
</protein>
<reference evidence="3" key="1">
    <citation type="submission" date="2017-08" db="EMBL/GenBank/DDBJ databases">
        <authorList>
            <person name="Polle J.E."/>
            <person name="Barry K."/>
            <person name="Cushman J."/>
            <person name="Schmutz J."/>
            <person name="Tran D."/>
            <person name="Hathwaick L.T."/>
            <person name="Yim W.C."/>
            <person name="Jenkins J."/>
            <person name="Mckie-Krisberg Z.M."/>
            <person name="Prochnik S."/>
            <person name="Lindquist E."/>
            <person name="Dockter R.B."/>
            <person name="Adam C."/>
            <person name="Molina H."/>
            <person name="Bunkerborg J."/>
            <person name="Jin E."/>
            <person name="Buchheim M."/>
            <person name="Magnuson J."/>
        </authorList>
    </citation>
    <scope>NUCLEOTIDE SEQUENCE</scope>
    <source>
        <strain evidence="3">CCAP 19/18</strain>
    </source>
</reference>
<dbReference type="EMBL" id="MU069658">
    <property type="protein sequence ID" value="KAF5836484.1"/>
    <property type="molecule type" value="Genomic_DNA"/>
</dbReference>
<name>A0ABQ7GPF4_DUNSA</name>
<accession>A0ABQ7GPF4</accession>
<feature type="compositionally biased region" description="Low complexity" evidence="2">
    <location>
        <begin position="308"/>
        <end position="322"/>
    </location>
</feature>
<sequence length="878" mass="95243">MNQLTSPESLELSLGSMFAKELTSHACPHTMQHLCSELHQVLAPNLSQYIAAQAQRAAASRKQGARCVSHRVSSAIYAAVSLLVRISSKAALAADTPDVPLWLSESTALANLWAVSSEFPGFFRLLAARKDLTGVYPRALATSWLAHTGGPTGASSGTPAQLEHSSSSSCALVQQQAWEALVACSSRSATAGAAAKEPTLAKVLLHGLGVVWRDLRLRRLSLRNAPADWGAEPSTFLSILPSLAVLNLTGLDTRLDESFSSLSFPSFKVEVVRGSTPNLSVAVHAKGPEELSSVMTCLSTAFSKKRSNTPSSSGNDSSLTPPQGQAVHKRSEPPNSRVSSHHAARQFSSGSCQDGHPPPPVVRQQRQSQQHHQQQQQQQRHEQQQEGQPSGRPEACTAASCASIPQTDTCQPSPERTQQPRLSSPLAPSSLGSQDADRTRPKLTSLRFFLKNPGKGFAPLRRLHEIQTSGLRELALHVVYTSDDQASDEEGEDSADEQGTFTGKHKTKKLMAKLGHSHILSALLSSSALRCLRSLSISEELDVQASDSDEDEQEAPSSHDRCMLCPIGIQLLSRLSLTSLHYHGLLASPHPSSFSVLSSLTRLKTLSLGSNDEDSYLPSMGVHCLPSSLTALTLQNMNIGGAPLGHGVQLPGLSHICFKRCRLPSLPALAPAASLEWINFDNCEMGPMYLSDFVHLWPRLSWLEITYVHDDWRLLNHSSDLAALQQMTCLRKLSLITPYEPSLKIKELLQLSTLRLLSLSPGPSASSYSQLLSLSNFRYLAGLEIRLYSDVSHHTDFITTSDTDGSYAAQELHVDLQEALPMTDVLVMVDDEAVDDWGEAGEEPEDNEDDESYDGSSDSSENEESTGEDWSTENEGTE</sequence>
<feature type="compositionally biased region" description="Polar residues" evidence="2">
    <location>
        <begin position="403"/>
        <end position="417"/>
    </location>
</feature>
<feature type="region of interest" description="Disordered" evidence="2">
    <location>
        <begin position="303"/>
        <end position="440"/>
    </location>
</feature>
<dbReference type="SUPFAM" id="SSF52058">
    <property type="entry name" value="L domain-like"/>
    <property type="match status" value="1"/>
</dbReference>
<gene>
    <name evidence="3" type="ORF">DUNSADRAFT_5870</name>
</gene>
<keyword evidence="4" id="KW-1185">Reference proteome</keyword>
<feature type="compositionally biased region" description="Low complexity" evidence="2">
    <location>
        <begin position="419"/>
        <end position="434"/>
    </location>
</feature>
<comment type="subcellular location">
    <subcellularLocation>
        <location evidence="1">Cytoplasm</location>
        <location evidence="1">Cytoskeleton</location>
        <location evidence="1">Cilium axoneme</location>
    </subcellularLocation>
</comment>
<feature type="compositionally biased region" description="Acidic residues" evidence="2">
    <location>
        <begin position="860"/>
        <end position="878"/>
    </location>
</feature>
<evidence type="ECO:0000256" key="2">
    <source>
        <dbReference type="SAM" id="MobiDB-lite"/>
    </source>
</evidence>
<evidence type="ECO:0000313" key="3">
    <source>
        <dbReference type="EMBL" id="KAF5836484.1"/>
    </source>
</evidence>
<feature type="region of interest" description="Disordered" evidence="2">
    <location>
        <begin position="483"/>
        <end position="504"/>
    </location>
</feature>
<dbReference type="Proteomes" id="UP000815325">
    <property type="component" value="Unassembled WGS sequence"/>
</dbReference>